<name>A0A1H2QUW5_THIRO</name>
<sequence>MCSTPAPGRVGCAALVDPTAGIGDVAGLMSEASSAQSDAARAWCHDEERTCLPPQNLTCTRQLRMVDPSAGTSSVQEARFDASLVCG</sequence>
<dbReference type="AlphaFoldDB" id="A0A1H2QUW5"/>
<dbReference type="Proteomes" id="UP000198816">
    <property type="component" value="Unassembled WGS sequence"/>
</dbReference>
<protein>
    <submittedName>
        <fullName evidence="1">Uncharacterized protein</fullName>
    </submittedName>
</protein>
<accession>A0A1H2QUW5</accession>
<proteinExistence type="predicted"/>
<organism evidence="1 2">
    <name type="scientific">Thiocapsa roseopersicina</name>
    <dbReference type="NCBI Taxonomy" id="1058"/>
    <lineage>
        <taxon>Bacteria</taxon>
        <taxon>Pseudomonadati</taxon>
        <taxon>Pseudomonadota</taxon>
        <taxon>Gammaproteobacteria</taxon>
        <taxon>Chromatiales</taxon>
        <taxon>Chromatiaceae</taxon>
        <taxon>Thiocapsa</taxon>
    </lineage>
</organism>
<evidence type="ECO:0000313" key="1">
    <source>
        <dbReference type="EMBL" id="SDW10708.1"/>
    </source>
</evidence>
<keyword evidence="2" id="KW-1185">Reference proteome</keyword>
<reference evidence="2" key="1">
    <citation type="submission" date="2016-10" db="EMBL/GenBank/DDBJ databases">
        <authorList>
            <person name="Varghese N."/>
            <person name="Submissions S."/>
        </authorList>
    </citation>
    <scope>NUCLEOTIDE SEQUENCE [LARGE SCALE GENOMIC DNA]</scope>
    <source>
        <strain evidence="2">DSM 217</strain>
    </source>
</reference>
<evidence type="ECO:0000313" key="2">
    <source>
        <dbReference type="Proteomes" id="UP000198816"/>
    </source>
</evidence>
<gene>
    <name evidence="1" type="ORF">SAMN05421783_101425</name>
</gene>
<dbReference type="EMBL" id="FNNZ01000001">
    <property type="protein sequence ID" value="SDW10708.1"/>
    <property type="molecule type" value="Genomic_DNA"/>
</dbReference>